<dbReference type="EMBL" id="JAULSU010000004">
    <property type="protein sequence ID" value="KAK0620848.1"/>
    <property type="molecule type" value="Genomic_DNA"/>
</dbReference>
<reference evidence="2" key="1">
    <citation type="submission" date="2023-06" db="EMBL/GenBank/DDBJ databases">
        <title>Genome-scale phylogeny and comparative genomics of the fungal order Sordariales.</title>
        <authorList>
            <consortium name="Lawrence Berkeley National Laboratory"/>
            <person name="Hensen N."/>
            <person name="Bonometti L."/>
            <person name="Westerberg I."/>
            <person name="Brannstrom I.O."/>
            <person name="Guillou S."/>
            <person name="Cros-Aarteil S."/>
            <person name="Calhoun S."/>
            <person name="Haridas S."/>
            <person name="Kuo A."/>
            <person name="Mondo S."/>
            <person name="Pangilinan J."/>
            <person name="Riley R."/>
            <person name="Labutti K."/>
            <person name="Andreopoulos B."/>
            <person name="Lipzen A."/>
            <person name="Chen C."/>
            <person name="Yanf M."/>
            <person name="Daum C."/>
            <person name="Ng V."/>
            <person name="Clum A."/>
            <person name="Steindorff A."/>
            <person name="Ohm R."/>
            <person name="Martin F."/>
            <person name="Silar P."/>
            <person name="Natvig D."/>
            <person name="Lalanne C."/>
            <person name="Gautier V."/>
            <person name="Ament-Velasquez S.L."/>
            <person name="Kruys A."/>
            <person name="Hutchinson M.I."/>
            <person name="Powell A.J."/>
            <person name="Barry K."/>
            <person name="Miller A.N."/>
            <person name="Grigoriev I.V."/>
            <person name="Debuchy R."/>
            <person name="Gladieux P."/>
            <person name="Thoren M.H."/>
            <person name="Johannesson H."/>
        </authorList>
    </citation>
    <scope>NUCLEOTIDE SEQUENCE</scope>
    <source>
        <strain evidence="2">CBS 606.72</strain>
    </source>
</reference>
<accession>A0AA39WSL8</accession>
<feature type="signal peptide" evidence="1">
    <location>
        <begin position="1"/>
        <end position="29"/>
    </location>
</feature>
<dbReference type="AlphaFoldDB" id="A0AA39WSL8"/>
<dbReference type="Proteomes" id="UP001175000">
    <property type="component" value="Unassembled WGS sequence"/>
</dbReference>
<evidence type="ECO:0000313" key="2">
    <source>
        <dbReference type="EMBL" id="KAK0620848.1"/>
    </source>
</evidence>
<comment type="caution">
    <text evidence="2">The sequence shown here is derived from an EMBL/GenBank/DDBJ whole genome shotgun (WGS) entry which is preliminary data.</text>
</comment>
<gene>
    <name evidence="2" type="ORF">B0T14DRAFT_238158</name>
</gene>
<proteinExistence type="predicted"/>
<keyword evidence="1" id="KW-0732">Signal</keyword>
<evidence type="ECO:0000256" key="1">
    <source>
        <dbReference type="SAM" id="SignalP"/>
    </source>
</evidence>
<keyword evidence="3" id="KW-1185">Reference proteome</keyword>
<protein>
    <submittedName>
        <fullName evidence="2">Uncharacterized protein</fullName>
    </submittedName>
</protein>
<sequence length="312" mass="33871">MQQLMSSKPMVALVGLWTALLSLSQPAAAQPGCQTQTAYNPIAADYPMNITGVANGTLFLMPLSRDIATSLLPKGFTFVDDAYLRQSGWRATDSIPLLGRAVYVNDIRSPDDMWRRPYSVVSIELPFVDALHDGKTPFRFVHAQFIQTGIPNYAIDVATQYGVPHIIPSVFDPECDAYDYQQRTGSTRGQEALRAIPADGSGRAVDVVAPRQLTREARPFATDGLKQMAMQPRFGMGSEGMVCGRTTVLYGKQVGFEEVVETKGSVSFAGDFTGLAALKGAGIRSETVYGIRAGSAFIDADFVSCQTLEYDI</sequence>
<name>A0AA39WSL8_9PEZI</name>
<feature type="chain" id="PRO_5041360167" evidence="1">
    <location>
        <begin position="30"/>
        <end position="312"/>
    </location>
</feature>
<organism evidence="2 3">
    <name type="scientific">Immersiella caudata</name>
    <dbReference type="NCBI Taxonomy" id="314043"/>
    <lineage>
        <taxon>Eukaryota</taxon>
        <taxon>Fungi</taxon>
        <taxon>Dikarya</taxon>
        <taxon>Ascomycota</taxon>
        <taxon>Pezizomycotina</taxon>
        <taxon>Sordariomycetes</taxon>
        <taxon>Sordariomycetidae</taxon>
        <taxon>Sordariales</taxon>
        <taxon>Lasiosphaeriaceae</taxon>
        <taxon>Immersiella</taxon>
    </lineage>
</organism>
<evidence type="ECO:0000313" key="3">
    <source>
        <dbReference type="Proteomes" id="UP001175000"/>
    </source>
</evidence>